<comment type="caution">
    <text evidence="1">The sequence shown here is derived from an EMBL/GenBank/DDBJ whole genome shotgun (WGS) entry which is preliminary data.</text>
</comment>
<keyword evidence="2" id="KW-1185">Reference proteome</keyword>
<sequence>MTEARRRLGLDRIMQPLKVNMPEAGDFGFEAIRRLGNPVPMLVQNGGARPL</sequence>
<reference evidence="2" key="1">
    <citation type="journal article" date="2019" name="Int. J. Syst. Evol. Microbiol.">
        <title>The Global Catalogue of Microorganisms (GCM) 10K type strain sequencing project: providing services to taxonomists for standard genome sequencing and annotation.</title>
        <authorList>
            <consortium name="The Broad Institute Genomics Platform"/>
            <consortium name="The Broad Institute Genome Sequencing Center for Infectious Disease"/>
            <person name="Wu L."/>
            <person name="Ma J."/>
        </authorList>
    </citation>
    <scope>NUCLEOTIDE SEQUENCE [LARGE SCALE GENOMIC DNA]</scope>
    <source>
        <strain evidence="2">JCM 16925</strain>
    </source>
</reference>
<name>A0ABP7U9N9_9ACTN</name>
<organism evidence="1 2">
    <name type="scientific">Streptomyces shaanxiensis</name>
    <dbReference type="NCBI Taxonomy" id="653357"/>
    <lineage>
        <taxon>Bacteria</taxon>
        <taxon>Bacillati</taxon>
        <taxon>Actinomycetota</taxon>
        <taxon>Actinomycetes</taxon>
        <taxon>Kitasatosporales</taxon>
        <taxon>Streptomycetaceae</taxon>
        <taxon>Streptomyces</taxon>
    </lineage>
</organism>
<gene>
    <name evidence="1" type="ORF">GCM10022233_03590</name>
</gene>
<accession>A0ABP7U9N9</accession>
<evidence type="ECO:0000313" key="2">
    <source>
        <dbReference type="Proteomes" id="UP001499984"/>
    </source>
</evidence>
<dbReference type="Proteomes" id="UP001499984">
    <property type="component" value="Unassembled WGS sequence"/>
</dbReference>
<evidence type="ECO:0000313" key="1">
    <source>
        <dbReference type="EMBL" id="GAA4038528.1"/>
    </source>
</evidence>
<dbReference type="EMBL" id="BAAAZY010000001">
    <property type="protein sequence ID" value="GAA4038528.1"/>
    <property type="molecule type" value="Genomic_DNA"/>
</dbReference>
<proteinExistence type="predicted"/>
<dbReference type="RefSeq" id="WP_345008269.1">
    <property type="nucleotide sequence ID" value="NZ_BAAAZY010000001.1"/>
</dbReference>
<protein>
    <submittedName>
        <fullName evidence="1">Uncharacterized protein</fullName>
    </submittedName>
</protein>